<dbReference type="PROSITE" id="PS51695">
    <property type="entry name" value="SEDOLISIN"/>
    <property type="match status" value="1"/>
</dbReference>
<dbReference type="SUPFAM" id="SSF52743">
    <property type="entry name" value="Subtilisin-like"/>
    <property type="match status" value="1"/>
</dbReference>
<gene>
    <name evidence="9" type="ORF">ACFPT7_23425</name>
</gene>
<sequence>MEKKSCFHRWLILASACIFTSLLFGPNALAQQRLMTRHTREVVTKRQVPLVRALPATRRLKLAIMLPLRNQTELNDLLRNLNDPQSPQYHRYLSVQQFTDEFGPTQADLNAAVQFTQANGMTVTRTTSNRMVIDVWASVASIEKAFHVKMGVYQHPTENRTFYAPDREPTTDSSVRLWHIAGLDDFSPPRPMLRFAKDNVHTDQTGSGPNGQYLGSDMRAAYYGGTALTGAGQSIGIFGLNFNLSDVENYYSSIGQPFNSGTVITESIDGYDTSCGSCNDGEPVADIVQSLSMAPGANAVIEYEASNDVDTFTQMATENVAKQLSASVGWLPADPASDEPIFMEFAAQGQNLFVASGDSGAYSLPGCTGNCNPVFYPADDPYITAVGGTHITTNGSGGSWQSEISWGGTNPVLACANPTGGSSGGYSTNGFSLPAYQQLPGAVNSTNQASKTLRNIPDIAAEADCDNWWCAGGTCQGGIGGTSLSTPRWAGFMALVNEQAANKNAPPVGFLNPTVYGIGTSASYDSQFHDISSGSNDNGLGQEYFAVTGYDLVTGWGSPNGQTLINMLTPASTAPYFALSATPSTLTVAPGATGATGTIQLTSGNGFNGTVNLTANILGAPSGVTATLSPTAISGSQSSILTVSLTGSGPGGDLVLVVTGTSADGVATQPAYVKLALPTFSLSASPSAIYINQDGTANATLSVAGQNGFDGKVTFSPVTGLPSGVSALLHRDKSASTSTLELAARATTPTGPAVPLTLTGTSGDIVQSASSVTLTVSAGIGTNGSGRPIDLSSAYNLNAIYKDGTTITTGGLDGGGSAYSANVLTRDRVLNGVQFHFGPSDKPDAVGTTGQTINTPAGNFSTLQLLGTGFDGNQAAQAITVTYMDGTTAEFTQSFSDWFSPSFNTNESFAVVMPYRNLADGTKDNRPFNLYGYVFVLDSHKAVKSFTLPDDPNVVVLAATLTTTSLKDQARLDLSRKFNLAGVYSNGVTFPATGGMDGGGDGCTLPDGCADAYSSQQLGLSTNTIPSLTEKGIQFEFGPVNTVDCTTACLLNEIDLGASPGTTVHIPFDKQQPYETMTLLGTGANGSHTGTVTVHYVNGPSETFNQTFSDWCSYGANANESVAVGGIERINSDGTLSGASCNLYAYTYALDPHRKIESVTLTNTDQTSDSFVLAITLQPGDERRGWQLR</sequence>
<keyword evidence="5" id="KW-0720">Serine protease</keyword>
<dbReference type="PANTHER" id="PTHR14218:SF15">
    <property type="entry name" value="TRIPEPTIDYL-PEPTIDASE 1"/>
    <property type="match status" value="1"/>
</dbReference>
<reference evidence="10" key="1">
    <citation type="journal article" date="2019" name="Int. J. Syst. Evol. Microbiol.">
        <title>The Global Catalogue of Microorganisms (GCM) 10K type strain sequencing project: providing services to taxonomists for standard genome sequencing and annotation.</title>
        <authorList>
            <consortium name="The Broad Institute Genomics Platform"/>
            <consortium name="The Broad Institute Genome Sequencing Center for Infectious Disease"/>
            <person name="Wu L."/>
            <person name="Ma J."/>
        </authorList>
    </citation>
    <scope>NUCLEOTIDE SEQUENCE [LARGE SCALE GENOMIC DNA]</scope>
    <source>
        <strain evidence="10">JCM 4087</strain>
    </source>
</reference>
<dbReference type="InterPro" id="IPR030400">
    <property type="entry name" value="Sedolisin_dom"/>
</dbReference>
<comment type="caution">
    <text evidence="9">The sequence shown here is derived from an EMBL/GenBank/DDBJ whole genome shotgun (WGS) entry which is preliminary data.</text>
</comment>
<dbReference type="EMBL" id="JBHSPH010000018">
    <property type="protein sequence ID" value="MFC5865276.1"/>
    <property type="molecule type" value="Genomic_DNA"/>
</dbReference>
<dbReference type="CDD" id="cd04056">
    <property type="entry name" value="Peptidases_S53"/>
    <property type="match status" value="1"/>
</dbReference>
<evidence type="ECO:0000256" key="1">
    <source>
        <dbReference type="ARBA" id="ARBA00001913"/>
    </source>
</evidence>
<dbReference type="PROSITE" id="PS00138">
    <property type="entry name" value="SUBTILASE_SER"/>
    <property type="match status" value="1"/>
</dbReference>
<dbReference type="InterPro" id="IPR015366">
    <property type="entry name" value="S53_propep"/>
</dbReference>
<dbReference type="PANTHER" id="PTHR14218">
    <property type="entry name" value="PROTEASE S8 TRIPEPTIDYL PEPTIDASE I CLN2"/>
    <property type="match status" value="1"/>
</dbReference>
<evidence type="ECO:0000256" key="7">
    <source>
        <dbReference type="ARBA" id="ARBA00023145"/>
    </source>
</evidence>
<evidence type="ECO:0000313" key="9">
    <source>
        <dbReference type="EMBL" id="MFC5865276.1"/>
    </source>
</evidence>
<keyword evidence="10" id="KW-1185">Reference proteome</keyword>
<keyword evidence="2" id="KW-0645">Protease</keyword>
<dbReference type="CDD" id="cd11377">
    <property type="entry name" value="Pro-peptidase_S53"/>
    <property type="match status" value="1"/>
</dbReference>
<evidence type="ECO:0000256" key="2">
    <source>
        <dbReference type="ARBA" id="ARBA00022670"/>
    </source>
</evidence>
<evidence type="ECO:0000256" key="4">
    <source>
        <dbReference type="ARBA" id="ARBA00022801"/>
    </source>
</evidence>
<dbReference type="InterPro" id="IPR036852">
    <property type="entry name" value="Peptidase_S8/S53_dom_sf"/>
</dbReference>
<dbReference type="InterPro" id="IPR050819">
    <property type="entry name" value="Tripeptidyl-peptidase_I"/>
</dbReference>
<comment type="cofactor">
    <cofactor evidence="1">
        <name>Ca(2+)</name>
        <dbReference type="ChEBI" id="CHEBI:29108"/>
    </cofactor>
</comment>
<feature type="domain" description="Peptidase S53" evidence="8">
    <location>
        <begin position="213"/>
        <end position="571"/>
    </location>
</feature>
<name>A0ABW1EN36_9BACT</name>
<dbReference type="InterPro" id="IPR023828">
    <property type="entry name" value="Peptidase_S8_Ser-AS"/>
</dbReference>
<keyword evidence="3" id="KW-0479">Metal-binding</keyword>
<organism evidence="9 10">
    <name type="scientific">Acidicapsa dinghuensis</name>
    <dbReference type="NCBI Taxonomy" id="2218256"/>
    <lineage>
        <taxon>Bacteria</taxon>
        <taxon>Pseudomonadati</taxon>
        <taxon>Acidobacteriota</taxon>
        <taxon>Terriglobia</taxon>
        <taxon>Terriglobales</taxon>
        <taxon>Acidobacteriaceae</taxon>
        <taxon>Acidicapsa</taxon>
    </lineage>
</organism>
<evidence type="ECO:0000256" key="6">
    <source>
        <dbReference type="ARBA" id="ARBA00022837"/>
    </source>
</evidence>
<dbReference type="SUPFAM" id="SSF54897">
    <property type="entry name" value="Protease propeptides/inhibitors"/>
    <property type="match status" value="1"/>
</dbReference>
<accession>A0ABW1EN36</accession>
<proteinExistence type="predicted"/>
<evidence type="ECO:0000313" key="10">
    <source>
        <dbReference type="Proteomes" id="UP001596091"/>
    </source>
</evidence>
<dbReference type="Proteomes" id="UP001596091">
    <property type="component" value="Unassembled WGS sequence"/>
</dbReference>
<evidence type="ECO:0000256" key="3">
    <source>
        <dbReference type="ARBA" id="ARBA00022723"/>
    </source>
</evidence>
<keyword evidence="7" id="KW-0865">Zymogen</keyword>
<dbReference type="Pfam" id="PF09286">
    <property type="entry name" value="Pro-kuma_activ"/>
    <property type="match status" value="1"/>
</dbReference>
<dbReference type="Gene3D" id="3.40.50.200">
    <property type="entry name" value="Peptidase S8/S53 domain"/>
    <property type="match status" value="1"/>
</dbReference>
<evidence type="ECO:0000256" key="5">
    <source>
        <dbReference type="ARBA" id="ARBA00022825"/>
    </source>
</evidence>
<keyword evidence="6" id="KW-0106">Calcium</keyword>
<dbReference type="SMART" id="SM00944">
    <property type="entry name" value="Pro-kuma_activ"/>
    <property type="match status" value="1"/>
</dbReference>
<protein>
    <submittedName>
        <fullName evidence="9">S53 family peptidase</fullName>
    </submittedName>
</protein>
<dbReference type="RefSeq" id="WP_263341571.1">
    <property type="nucleotide sequence ID" value="NZ_JAGSYH010000007.1"/>
</dbReference>
<evidence type="ECO:0000259" key="8">
    <source>
        <dbReference type="PROSITE" id="PS51695"/>
    </source>
</evidence>
<keyword evidence="4" id="KW-0378">Hydrolase</keyword>